<feature type="transmembrane region" description="Helical" evidence="1">
    <location>
        <begin position="26"/>
        <end position="45"/>
    </location>
</feature>
<protein>
    <submittedName>
        <fullName evidence="2">Uncharacterized protein</fullName>
    </submittedName>
</protein>
<reference evidence="2 3" key="1">
    <citation type="journal article" date="2011" name="Stand. Genomic Sci.">
        <title>Non-contiguous finished genome sequence and contextual data of the filamentous soil bacterium Ktedonobacter racemifer type strain (SOSP1-21).</title>
        <authorList>
            <person name="Chang Y.J."/>
            <person name="Land M."/>
            <person name="Hauser L."/>
            <person name="Chertkov O."/>
            <person name="Del Rio T.G."/>
            <person name="Nolan M."/>
            <person name="Copeland A."/>
            <person name="Tice H."/>
            <person name="Cheng J.F."/>
            <person name="Lucas S."/>
            <person name="Han C."/>
            <person name="Goodwin L."/>
            <person name="Pitluck S."/>
            <person name="Ivanova N."/>
            <person name="Ovchinikova G."/>
            <person name="Pati A."/>
            <person name="Chen A."/>
            <person name="Palaniappan K."/>
            <person name="Mavromatis K."/>
            <person name="Liolios K."/>
            <person name="Brettin T."/>
            <person name="Fiebig A."/>
            <person name="Rohde M."/>
            <person name="Abt B."/>
            <person name="Goker M."/>
            <person name="Detter J.C."/>
            <person name="Woyke T."/>
            <person name="Bristow J."/>
            <person name="Eisen J.A."/>
            <person name="Markowitz V."/>
            <person name="Hugenholtz P."/>
            <person name="Kyrpides N.C."/>
            <person name="Klenk H.P."/>
            <person name="Lapidus A."/>
        </authorList>
    </citation>
    <scope>NUCLEOTIDE SEQUENCE [LARGE SCALE GENOMIC DNA]</scope>
    <source>
        <strain evidence="3">DSM 44963</strain>
    </source>
</reference>
<proteinExistence type="predicted"/>
<dbReference type="Proteomes" id="UP000004508">
    <property type="component" value="Unassembled WGS sequence"/>
</dbReference>
<dbReference type="InParanoid" id="D6TPY6"/>
<evidence type="ECO:0000313" key="3">
    <source>
        <dbReference type="Proteomes" id="UP000004508"/>
    </source>
</evidence>
<evidence type="ECO:0000313" key="2">
    <source>
        <dbReference type="EMBL" id="EFH87571.1"/>
    </source>
</evidence>
<gene>
    <name evidence="2" type="ORF">Krac_8908</name>
</gene>
<comment type="caution">
    <text evidence="2">The sequence shown here is derived from an EMBL/GenBank/DDBJ whole genome shotgun (WGS) entry which is preliminary data.</text>
</comment>
<keyword evidence="1" id="KW-0472">Membrane</keyword>
<evidence type="ECO:0000256" key="1">
    <source>
        <dbReference type="SAM" id="Phobius"/>
    </source>
</evidence>
<dbReference type="AlphaFoldDB" id="D6TPY6"/>
<keyword evidence="1" id="KW-1133">Transmembrane helix</keyword>
<feature type="transmembrane region" description="Helical" evidence="1">
    <location>
        <begin position="57"/>
        <end position="79"/>
    </location>
</feature>
<name>D6TPY6_KTERA</name>
<organism evidence="2 3">
    <name type="scientific">Ktedonobacter racemifer DSM 44963</name>
    <dbReference type="NCBI Taxonomy" id="485913"/>
    <lineage>
        <taxon>Bacteria</taxon>
        <taxon>Bacillati</taxon>
        <taxon>Chloroflexota</taxon>
        <taxon>Ktedonobacteria</taxon>
        <taxon>Ktedonobacterales</taxon>
        <taxon>Ktedonobacteraceae</taxon>
        <taxon>Ktedonobacter</taxon>
    </lineage>
</organism>
<accession>D6TPY6</accession>
<dbReference type="EMBL" id="ADVG01000002">
    <property type="protein sequence ID" value="EFH87571.1"/>
    <property type="molecule type" value="Genomic_DNA"/>
</dbReference>
<keyword evidence="1" id="KW-0812">Transmembrane</keyword>
<dbReference type="RefSeq" id="WP_007912858.1">
    <property type="nucleotide sequence ID" value="NZ_ADVG01000002.1"/>
</dbReference>
<sequence length="111" mass="12012">MGQERGINMHRLRVFSQAVKSKANKYTWSGLFIFVLGVVFIAAGVSLSRGVYYSTPGLLIGLGAIIAIIGLIRIAIGFINPQTPEDLPPSPEEELVTNAQHTVAVDELFEA</sequence>
<keyword evidence="3" id="KW-1185">Reference proteome</keyword>